<dbReference type="AlphaFoldDB" id="A0A1W2A2W7"/>
<dbReference type="InterPro" id="IPR000838">
    <property type="entry name" value="RNA_pol_sigma70_ECF_CS"/>
</dbReference>
<sequence length="232" mass="26045">MTILTYGGGCAFQARTAGPLQHGPRFSRWSDRACLNSGSIHYVVVIVRPEDTEITQLAFAARRGDRTALERFIRATQRDVWRFVAHLADPKLADDLAQETYLRALGSLARFEGRSSARTWLLSIARRVVVDQIRAAQVRPRHADVSDWQAAAERVQQAAGFEESVVLEELIRSLDTERREAFVLTQTLGLSYADAAEVCDCPVGTIRSRVARARDDLITSMRDSDTPRRRFA</sequence>
<dbReference type="Pfam" id="PF08281">
    <property type="entry name" value="Sigma70_r4_2"/>
    <property type="match status" value="1"/>
</dbReference>
<reference evidence="9 10" key="1">
    <citation type="submission" date="2017-04" db="EMBL/GenBank/DDBJ databases">
        <authorList>
            <person name="Afonso C.L."/>
            <person name="Miller P.J."/>
            <person name="Scott M.A."/>
            <person name="Spackman E."/>
            <person name="Goraichik I."/>
            <person name="Dimitrov K.M."/>
            <person name="Suarez D.L."/>
            <person name="Swayne D.E."/>
        </authorList>
    </citation>
    <scope>NUCLEOTIDE SEQUENCE [LARGE SCALE GENOMIC DNA]</scope>
    <source>
        <strain evidence="9 10">DSM 43828</strain>
    </source>
</reference>
<dbReference type="EMBL" id="FWXV01000001">
    <property type="protein sequence ID" value="SMC54923.1"/>
    <property type="molecule type" value="Genomic_DNA"/>
</dbReference>
<comment type="similarity">
    <text evidence="1 6">Belongs to the sigma-70 factor family. ECF subfamily.</text>
</comment>
<evidence type="ECO:0000259" key="8">
    <source>
        <dbReference type="Pfam" id="PF08281"/>
    </source>
</evidence>
<evidence type="ECO:0000256" key="6">
    <source>
        <dbReference type="RuleBase" id="RU000716"/>
    </source>
</evidence>
<keyword evidence="10" id="KW-1185">Reference proteome</keyword>
<dbReference type="SUPFAM" id="SSF88659">
    <property type="entry name" value="Sigma3 and sigma4 domains of RNA polymerase sigma factors"/>
    <property type="match status" value="1"/>
</dbReference>
<dbReference type="PANTHER" id="PTHR43133">
    <property type="entry name" value="RNA POLYMERASE ECF-TYPE SIGMA FACTO"/>
    <property type="match status" value="1"/>
</dbReference>
<keyword evidence="4 6" id="KW-0238">DNA-binding</keyword>
<keyword evidence="2 6" id="KW-0805">Transcription regulation</keyword>
<dbReference type="CDD" id="cd06171">
    <property type="entry name" value="Sigma70_r4"/>
    <property type="match status" value="1"/>
</dbReference>
<proteinExistence type="inferred from homology"/>
<feature type="domain" description="RNA polymerase sigma factor 70 region 4 type 2" evidence="8">
    <location>
        <begin position="166"/>
        <end position="216"/>
    </location>
</feature>
<organism evidence="9 10">
    <name type="scientific">Kibdelosporangium aridum</name>
    <dbReference type="NCBI Taxonomy" id="2030"/>
    <lineage>
        <taxon>Bacteria</taxon>
        <taxon>Bacillati</taxon>
        <taxon>Actinomycetota</taxon>
        <taxon>Actinomycetes</taxon>
        <taxon>Pseudonocardiales</taxon>
        <taxon>Pseudonocardiaceae</taxon>
        <taxon>Kibdelosporangium</taxon>
    </lineage>
</organism>
<protein>
    <recommendedName>
        <fullName evidence="6">RNA polymerase sigma factor</fullName>
    </recommendedName>
</protein>
<evidence type="ECO:0000313" key="9">
    <source>
        <dbReference type="EMBL" id="SMC54923.1"/>
    </source>
</evidence>
<dbReference type="InterPro" id="IPR036388">
    <property type="entry name" value="WH-like_DNA-bd_sf"/>
</dbReference>
<name>A0A1W2A2W7_KIBAR</name>
<dbReference type="Gene3D" id="1.10.1740.10">
    <property type="match status" value="1"/>
</dbReference>
<gene>
    <name evidence="9" type="ORF">SAMN05661093_00528</name>
</gene>
<dbReference type="InterPro" id="IPR014284">
    <property type="entry name" value="RNA_pol_sigma-70_dom"/>
</dbReference>
<evidence type="ECO:0000259" key="7">
    <source>
        <dbReference type="Pfam" id="PF04542"/>
    </source>
</evidence>
<keyword evidence="3 6" id="KW-0731">Sigma factor</keyword>
<dbReference type="PROSITE" id="PS01063">
    <property type="entry name" value="SIGMA70_ECF"/>
    <property type="match status" value="1"/>
</dbReference>
<dbReference type="PANTHER" id="PTHR43133:SF61">
    <property type="entry name" value="ECF RNA POLYMERASE SIGMA FACTOR SIGC"/>
    <property type="match status" value="1"/>
</dbReference>
<dbReference type="GO" id="GO:0003677">
    <property type="term" value="F:DNA binding"/>
    <property type="evidence" value="ECO:0007669"/>
    <property type="project" value="UniProtKB-KW"/>
</dbReference>
<evidence type="ECO:0000256" key="2">
    <source>
        <dbReference type="ARBA" id="ARBA00023015"/>
    </source>
</evidence>
<dbReference type="GO" id="GO:0016987">
    <property type="term" value="F:sigma factor activity"/>
    <property type="evidence" value="ECO:0007669"/>
    <property type="project" value="UniProtKB-KW"/>
</dbReference>
<evidence type="ECO:0000256" key="1">
    <source>
        <dbReference type="ARBA" id="ARBA00010641"/>
    </source>
</evidence>
<evidence type="ECO:0000313" key="10">
    <source>
        <dbReference type="Proteomes" id="UP000192674"/>
    </source>
</evidence>
<keyword evidence="5 6" id="KW-0804">Transcription</keyword>
<dbReference type="InterPro" id="IPR013249">
    <property type="entry name" value="RNA_pol_sigma70_r4_t2"/>
</dbReference>
<dbReference type="SUPFAM" id="SSF88946">
    <property type="entry name" value="Sigma2 domain of RNA polymerase sigma factors"/>
    <property type="match status" value="1"/>
</dbReference>
<dbReference type="GO" id="GO:0006352">
    <property type="term" value="P:DNA-templated transcription initiation"/>
    <property type="evidence" value="ECO:0007669"/>
    <property type="project" value="InterPro"/>
</dbReference>
<dbReference type="Proteomes" id="UP000192674">
    <property type="component" value="Unassembled WGS sequence"/>
</dbReference>
<dbReference type="InterPro" id="IPR013325">
    <property type="entry name" value="RNA_pol_sigma_r2"/>
</dbReference>
<dbReference type="Gene3D" id="1.10.10.10">
    <property type="entry name" value="Winged helix-like DNA-binding domain superfamily/Winged helix DNA-binding domain"/>
    <property type="match status" value="1"/>
</dbReference>
<dbReference type="InterPro" id="IPR039425">
    <property type="entry name" value="RNA_pol_sigma-70-like"/>
</dbReference>
<dbReference type="InterPro" id="IPR007627">
    <property type="entry name" value="RNA_pol_sigma70_r2"/>
</dbReference>
<evidence type="ECO:0000256" key="3">
    <source>
        <dbReference type="ARBA" id="ARBA00023082"/>
    </source>
</evidence>
<evidence type="ECO:0000256" key="5">
    <source>
        <dbReference type="ARBA" id="ARBA00023163"/>
    </source>
</evidence>
<dbReference type="NCBIfam" id="TIGR02937">
    <property type="entry name" value="sigma70-ECF"/>
    <property type="match status" value="1"/>
</dbReference>
<feature type="domain" description="RNA polymerase sigma-70 region 2" evidence="7">
    <location>
        <begin position="73"/>
        <end position="137"/>
    </location>
</feature>
<dbReference type="Pfam" id="PF04542">
    <property type="entry name" value="Sigma70_r2"/>
    <property type="match status" value="1"/>
</dbReference>
<evidence type="ECO:0000256" key="4">
    <source>
        <dbReference type="ARBA" id="ARBA00023125"/>
    </source>
</evidence>
<accession>A0A1W2A2W7</accession>
<dbReference type="GO" id="GO:0006950">
    <property type="term" value="P:response to stress"/>
    <property type="evidence" value="ECO:0007669"/>
    <property type="project" value="UniProtKB-ARBA"/>
</dbReference>
<dbReference type="InterPro" id="IPR013324">
    <property type="entry name" value="RNA_pol_sigma_r3/r4-like"/>
</dbReference>